<dbReference type="HOGENOM" id="CLU_1981891_0_0_1"/>
<evidence type="ECO:0000313" key="5">
    <source>
        <dbReference type="Proteomes" id="UP000029867"/>
    </source>
</evidence>
<gene>
    <name evidence="3" type="ORF">BOH78_4847</name>
    <name evidence="4" type="ORF">CAS74_001817</name>
    <name evidence="2" type="ORF">JL09_g3600</name>
</gene>
<name>A0A099NXI3_PICKU</name>
<reference evidence="3" key="4">
    <citation type="submission" date="2017-01" db="EMBL/GenBank/DDBJ databases">
        <authorList>
            <person name="Mah S.A."/>
            <person name="Swanson W.J."/>
            <person name="Moy G.W."/>
            <person name="Vacquier V.D."/>
        </authorList>
    </citation>
    <scope>NUCLEOTIDE SEQUENCE [LARGE SCALE GENOMIC DNA]</scope>
    <source>
        <strain evidence="3">129</strain>
    </source>
</reference>
<comment type="caution">
    <text evidence="2">The sequence shown here is derived from an EMBL/GenBank/DDBJ whole genome shotgun (WGS) entry which is preliminary data.</text>
</comment>
<sequence>MKDKKTLNKESLSVIKKKTTKPVSKKKQRSLAKSAKVMIEKMNNNTTDDDIMNIMMSMETQTDTKAVASGNESDEAEELKKQHGLTSLKSDNLKKDLLNDERTLQKQEQVKNDISEQLKLIDQFTL</sequence>
<organism evidence="2 5">
    <name type="scientific">Pichia kudriavzevii</name>
    <name type="common">Yeast</name>
    <name type="synonym">Issatchenkia orientalis</name>
    <dbReference type="NCBI Taxonomy" id="4909"/>
    <lineage>
        <taxon>Eukaryota</taxon>
        <taxon>Fungi</taxon>
        <taxon>Dikarya</taxon>
        <taxon>Ascomycota</taxon>
        <taxon>Saccharomycotina</taxon>
        <taxon>Pichiomycetes</taxon>
        <taxon>Pichiales</taxon>
        <taxon>Pichiaceae</taxon>
        <taxon>Pichia</taxon>
    </lineage>
</organism>
<dbReference type="EMBL" id="NHMM01000002">
    <property type="protein sequence ID" value="OUT23497.1"/>
    <property type="molecule type" value="Genomic_DNA"/>
</dbReference>
<dbReference type="Proteomes" id="UP000189274">
    <property type="component" value="Unassembled WGS sequence"/>
</dbReference>
<feature type="region of interest" description="Disordered" evidence="1">
    <location>
        <begin position="67"/>
        <end position="87"/>
    </location>
</feature>
<dbReference type="Proteomes" id="UP000195871">
    <property type="component" value="Unassembled WGS sequence"/>
</dbReference>
<evidence type="ECO:0000313" key="3">
    <source>
        <dbReference type="EMBL" id="ONH70956.1"/>
    </source>
</evidence>
<feature type="compositionally biased region" description="Basic residues" evidence="1">
    <location>
        <begin position="15"/>
        <end position="30"/>
    </location>
</feature>
<evidence type="ECO:0000313" key="2">
    <source>
        <dbReference type="EMBL" id="KGK37285.1"/>
    </source>
</evidence>
<evidence type="ECO:0000313" key="4">
    <source>
        <dbReference type="EMBL" id="OUT23497.1"/>
    </source>
</evidence>
<reference evidence="2" key="2">
    <citation type="submission" date="2014-08" db="EMBL/GenBank/DDBJ databases">
        <title>Exploiting Issatchenkia orientalis SD108 for Succinic Acid Production.</title>
        <authorList>
            <person name="Xiao H."/>
            <person name="Shao Z."/>
            <person name="Jiang Y."/>
            <person name="Dole S."/>
            <person name="Zhao H."/>
        </authorList>
    </citation>
    <scope>NUCLEOTIDE SEQUENCE [LARGE SCALE GENOMIC DNA]</scope>
    <source>
        <strain evidence="2">SD108</strain>
    </source>
</reference>
<evidence type="ECO:0000313" key="7">
    <source>
        <dbReference type="Proteomes" id="UP000195871"/>
    </source>
</evidence>
<protein>
    <submittedName>
        <fullName evidence="2">Uncharacterized protein</fullName>
    </submittedName>
</protein>
<dbReference type="Proteomes" id="UP000029867">
    <property type="component" value="Unassembled WGS sequence"/>
</dbReference>
<accession>A0A099NXI3</accession>
<dbReference type="EMBL" id="MQVM01000047">
    <property type="protein sequence ID" value="ONH70956.1"/>
    <property type="molecule type" value="Genomic_DNA"/>
</dbReference>
<reference evidence="4 7" key="5">
    <citation type="submission" date="2017-05" db="EMBL/GenBank/DDBJ databases">
        <title>The Genome Sequence of Candida krusei Ckrusei653.</title>
        <authorList>
            <person name="Cuomo C."/>
            <person name="Forche A."/>
            <person name="Young S."/>
            <person name="Abouelleil A."/>
            <person name="Cao P."/>
            <person name="Chapman S."/>
            <person name="Cusick C."/>
            <person name="Shea T."/>
            <person name="Nusbaum C."/>
            <person name="Birren B."/>
        </authorList>
    </citation>
    <scope>NUCLEOTIDE SEQUENCE [LARGE SCALE GENOMIC DNA]</scope>
    <source>
        <strain evidence="4 7">Ckrusei653</strain>
    </source>
</reference>
<evidence type="ECO:0000256" key="1">
    <source>
        <dbReference type="SAM" id="MobiDB-lite"/>
    </source>
</evidence>
<reference evidence="6" key="3">
    <citation type="journal article" date="2017" name="Genome Announc.">
        <title>Genome sequences of Cyberlindnera fabianii 65, Pichia kudriavzevii 129, and Saccharomyces cerevisiae 131 isolated from fermented masau fruits in Zimbabwe.</title>
        <authorList>
            <person name="van Rijswijck I.M.H."/>
            <person name="Derks M.F.L."/>
            <person name="Abee T."/>
            <person name="de Ridder D."/>
            <person name="Smid E.J."/>
        </authorList>
    </citation>
    <scope>NUCLEOTIDE SEQUENCE [LARGE SCALE GENOMIC DNA]</scope>
    <source>
        <strain evidence="6">129</strain>
    </source>
</reference>
<dbReference type="VEuPathDB" id="FungiDB:C5L36_0A06145"/>
<dbReference type="EMBL" id="JQFK01000040">
    <property type="protein sequence ID" value="KGK37285.1"/>
    <property type="molecule type" value="Genomic_DNA"/>
</dbReference>
<proteinExistence type="predicted"/>
<feature type="region of interest" description="Disordered" evidence="1">
    <location>
        <begin position="1"/>
        <end position="31"/>
    </location>
</feature>
<evidence type="ECO:0000313" key="6">
    <source>
        <dbReference type="Proteomes" id="UP000189274"/>
    </source>
</evidence>
<reference evidence="5" key="1">
    <citation type="journal article" date="2014" name="Microb. Cell Fact.">
        <title>Exploiting Issatchenkia orientalis SD108 for succinic acid production.</title>
        <authorList>
            <person name="Xiao H."/>
            <person name="Shao Z."/>
            <person name="Jiang Y."/>
            <person name="Dole S."/>
            <person name="Zhao H."/>
        </authorList>
    </citation>
    <scope>NUCLEOTIDE SEQUENCE [LARGE SCALE GENOMIC DNA]</scope>
    <source>
        <strain evidence="5">SD108</strain>
    </source>
</reference>
<dbReference type="AlphaFoldDB" id="A0A099NXI3"/>